<feature type="region of interest" description="Disordered" evidence="2">
    <location>
        <begin position="252"/>
        <end position="271"/>
    </location>
</feature>
<evidence type="ECO:0000256" key="2">
    <source>
        <dbReference type="SAM" id="MobiDB-lite"/>
    </source>
</evidence>
<feature type="region of interest" description="Disordered" evidence="2">
    <location>
        <begin position="212"/>
        <end position="236"/>
    </location>
</feature>
<dbReference type="GeneTree" id="ENSGT00390000015476"/>
<keyword evidence="4" id="KW-1185">Reference proteome</keyword>
<dbReference type="OrthoDB" id="10036177at2759"/>
<proteinExistence type="inferred from homology"/>
<feature type="region of interest" description="Disordered" evidence="2">
    <location>
        <begin position="322"/>
        <end position="363"/>
    </location>
</feature>
<dbReference type="PANTHER" id="PTHR22227">
    <property type="entry name" value="FAMILY WITH SEQUENCE SIMILARITY 122B ISOFORM X1"/>
    <property type="match status" value="1"/>
</dbReference>
<feature type="compositionally biased region" description="Basic and acidic residues" evidence="2">
    <location>
        <begin position="212"/>
        <end position="223"/>
    </location>
</feature>
<accession>A0A8C5PQ58</accession>
<dbReference type="PANTHER" id="PTHR22227:SF13">
    <property type="entry name" value="NOVEL PROTEIN"/>
    <property type="match status" value="1"/>
</dbReference>
<sequence length="363" mass="39684">MRGEGLVFPARAVLSAWACVSPELPLLAESRLHGALHLPDARGFARRNSRPRLPEAQSGRRHQELRGIITITSIRVTDGSFSLVPRNLQGISGSKMAVEKMELDSEVLTGPTESALRRSSSAPLINGLSDAEQVFQPCVLRARRNSATVVRRHSLISVSSPIRVPCSRLYQLRKEEGGDLIDRETAQEREFQTAMQMSLSWEESFSLSDNDLDKMSSSKRVDSTPESPAPSPTRGIGKQCFSPSLKMFVSSSGFPPSPVPSPTRLFSNRRSQSPVNLIRPSALGPIKRKVEEDLGNQPKRLFQGTTNMLSHDLSELSDCSCHSSDLDSSSISSVSKESIRAGSPAASLNSSSSFTSLDDYMRK</sequence>
<name>A0A8C5PQ58_9ANUR</name>
<evidence type="ECO:0000313" key="4">
    <source>
        <dbReference type="Proteomes" id="UP000694569"/>
    </source>
</evidence>
<evidence type="ECO:0000313" key="3">
    <source>
        <dbReference type="Ensembl" id="ENSLLEP00000026048.1"/>
    </source>
</evidence>
<dbReference type="Proteomes" id="UP000694569">
    <property type="component" value="Unplaced"/>
</dbReference>
<reference evidence="3" key="2">
    <citation type="submission" date="2025-09" db="UniProtKB">
        <authorList>
            <consortium name="Ensembl"/>
        </authorList>
    </citation>
    <scope>IDENTIFICATION</scope>
</reference>
<comment type="similarity">
    <text evidence="1">Belongs to the FAM122 family.</text>
</comment>
<dbReference type="GO" id="GO:0004865">
    <property type="term" value="F:protein serine/threonine phosphatase inhibitor activity"/>
    <property type="evidence" value="ECO:0007669"/>
    <property type="project" value="InterPro"/>
</dbReference>
<dbReference type="InterPro" id="IPR026716">
    <property type="entry name" value="PBIR1/2/3"/>
</dbReference>
<evidence type="ECO:0000256" key="1">
    <source>
        <dbReference type="ARBA" id="ARBA00006725"/>
    </source>
</evidence>
<dbReference type="AlphaFoldDB" id="A0A8C5PQ58"/>
<reference evidence="3" key="1">
    <citation type="submission" date="2025-08" db="UniProtKB">
        <authorList>
            <consortium name="Ensembl"/>
        </authorList>
    </citation>
    <scope>IDENTIFICATION</scope>
</reference>
<protein>
    <submittedName>
        <fullName evidence="3">PABIR family member 2</fullName>
    </submittedName>
</protein>
<dbReference type="Ensembl" id="ENSLLET00000027048.1">
    <property type="protein sequence ID" value="ENSLLEP00000026048.1"/>
    <property type="gene ID" value="ENSLLEG00000016425.1"/>
</dbReference>
<organism evidence="3 4">
    <name type="scientific">Leptobrachium leishanense</name>
    <name type="common">Leishan spiny toad</name>
    <dbReference type="NCBI Taxonomy" id="445787"/>
    <lineage>
        <taxon>Eukaryota</taxon>
        <taxon>Metazoa</taxon>
        <taxon>Chordata</taxon>
        <taxon>Craniata</taxon>
        <taxon>Vertebrata</taxon>
        <taxon>Euteleostomi</taxon>
        <taxon>Amphibia</taxon>
        <taxon>Batrachia</taxon>
        <taxon>Anura</taxon>
        <taxon>Pelobatoidea</taxon>
        <taxon>Megophryidae</taxon>
        <taxon>Leptobrachium</taxon>
    </lineage>
</organism>
<feature type="compositionally biased region" description="Low complexity" evidence="2">
    <location>
        <begin position="322"/>
        <end position="356"/>
    </location>
</feature>